<evidence type="ECO:0000313" key="2">
    <source>
        <dbReference type="Proteomes" id="UP001595752"/>
    </source>
</evidence>
<organism evidence="1 2">
    <name type="scientific">Bacillus songklensis</name>
    <dbReference type="NCBI Taxonomy" id="1069116"/>
    <lineage>
        <taxon>Bacteria</taxon>
        <taxon>Bacillati</taxon>
        <taxon>Bacillota</taxon>
        <taxon>Bacilli</taxon>
        <taxon>Bacillales</taxon>
        <taxon>Bacillaceae</taxon>
        <taxon>Bacillus</taxon>
    </lineage>
</organism>
<proteinExistence type="predicted"/>
<comment type="caution">
    <text evidence="1">The sequence shown here is derived from an EMBL/GenBank/DDBJ whole genome shotgun (WGS) entry which is preliminary data.</text>
</comment>
<protein>
    <submittedName>
        <fullName evidence="1">Uncharacterized protein</fullName>
    </submittedName>
</protein>
<reference evidence="2" key="1">
    <citation type="journal article" date="2019" name="Int. J. Syst. Evol. Microbiol.">
        <title>The Global Catalogue of Microorganisms (GCM) 10K type strain sequencing project: providing services to taxonomists for standard genome sequencing and annotation.</title>
        <authorList>
            <consortium name="The Broad Institute Genomics Platform"/>
            <consortium name="The Broad Institute Genome Sequencing Center for Infectious Disease"/>
            <person name="Wu L."/>
            <person name="Ma J."/>
        </authorList>
    </citation>
    <scope>NUCLEOTIDE SEQUENCE [LARGE SCALE GENOMIC DNA]</scope>
    <source>
        <strain evidence="2">CCUG 61889</strain>
    </source>
</reference>
<evidence type="ECO:0000313" key="1">
    <source>
        <dbReference type="EMBL" id="MFC3883765.1"/>
    </source>
</evidence>
<dbReference type="Proteomes" id="UP001595752">
    <property type="component" value="Unassembled WGS sequence"/>
</dbReference>
<keyword evidence="2" id="KW-1185">Reference proteome</keyword>
<dbReference type="RefSeq" id="WP_377914567.1">
    <property type="nucleotide sequence ID" value="NZ_JBHRZT010000043.1"/>
</dbReference>
<gene>
    <name evidence="1" type="ORF">ACFOU2_09730</name>
</gene>
<accession>A0ABV8B1H7</accession>
<sequence>MQRKTGEENVMATMVKPIRPMRVEFNNEAEEQRFANWAGGKNPSNKEGLSVKSMLAQYRKMKNKE</sequence>
<dbReference type="EMBL" id="JBHRZT010000043">
    <property type="protein sequence ID" value="MFC3883765.1"/>
    <property type="molecule type" value="Genomic_DNA"/>
</dbReference>
<name>A0ABV8B1H7_9BACI</name>